<dbReference type="Pfam" id="PF13602">
    <property type="entry name" value="ADH_zinc_N_2"/>
    <property type="match status" value="1"/>
</dbReference>
<dbReference type="InterPro" id="IPR020843">
    <property type="entry name" value="ER"/>
</dbReference>
<evidence type="ECO:0000313" key="3">
    <source>
        <dbReference type="EMBL" id="MDA0563988.1"/>
    </source>
</evidence>
<dbReference type="SUPFAM" id="SSF50129">
    <property type="entry name" value="GroES-like"/>
    <property type="match status" value="1"/>
</dbReference>
<feature type="domain" description="Enoyl reductase (ER)" evidence="2">
    <location>
        <begin position="34"/>
        <end position="361"/>
    </location>
</feature>
<dbReference type="RefSeq" id="WP_270071276.1">
    <property type="nucleotide sequence ID" value="NZ_JAJAQC010000008.1"/>
</dbReference>
<dbReference type="GO" id="GO:0016491">
    <property type="term" value="F:oxidoreductase activity"/>
    <property type="evidence" value="ECO:0007669"/>
    <property type="project" value="InterPro"/>
</dbReference>
<feature type="region of interest" description="Disordered" evidence="1">
    <location>
        <begin position="1"/>
        <end position="24"/>
    </location>
</feature>
<dbReference type="InterPro" id="IPR036291">
    <property type="entry name" value="NAD(P)-bd_dom_sf"/>
</dbReference>
<gene>
    <name evidence="3" type="ORF">LG943_06555</name>
</gene>
<evidence type="ECO:0000313" key="4">
    <source>
        <dbReference type="Proteomes" id="UP001140076"/>
    </source>
</evidence>
<dbReference type="InterPro" id="IPR013154">
    <property type="entry name" value="ADH-like_N"/>
</dbReference>
<evidence type="ECO:0000259" key="2">
    <source>
        <dbReference type="SMART" id="SM00829"/>
    </source>
</evidence>
<name>A0A9X3NKX3_9ACTN</name>
<proteinExistence type="predicted"/>
<evidence type="ECO:0000256" key="1">
    <source>
        <dbReference type="SAM" id="MobiDB-lite"/>
    </source>
</evidence>
<comment type="caution">
    <text evidence="3">The sequence shown here is derived from an EMBL/GenBank/DDBJ whole genome shotgun (WGS) entry which is preliminary data.</text>
</comment>
<dbReference type="Gene3D" id="3.90.180.10">
    <property type="entry name" value="Medium-chain alcohol dehydrogenases, catalytic domain"/>
    <property type="match status" value="1"/>
</dbReference>
<dbReference type="Gene3D" id="3.40.50.720">
    <property type="entry name" value="NAD(P)-binding Rossmann-like Domain"/>
    <property type="match status" value="1"/>
</dbReference>
<dbReference type="PANTHER" id="PTHR43677:SF4">
    <property type="entry name" value="QUINONE OXIDOREDUCTASE-LIKE PROTEIN 2"/>
    <property type="match status" value="1"/>
</dbReference>
<dbReference type="Pfam" id="PF08240">
    <property type="entry name" value="ADH_N"/>
    <property type="match status" value="1"/>
</dbReference>
<accession>A0A9X3NKX3</accession>
<dbReference type="InterPro" id="IPR011032">
    <property type="entry name" value="GroES-like_sf"/>
</dbReference>
<sequence>MDRTEHTPAAETAANPRPAPRDRTSEAVEVVLPGIVEPAGLQVRRRDLPPPAAGEAVVEVEATGVSFAEQQMRRGKYYDQPPFPFVPGYDLVGTVARVGPGVDPAMVGRRYAAMTKTGGWASRVVLPAADLVPVPDGVDPAEAETLVVSGITAWRMLHGLARVRAGQTVLVHGANGGVGTTLVQLARHAGARVIGTAAPRHHDAVRALGAEPVDYRDPDLPARVRALAPEGIDAVFDHVGGPGIVDSFRLLNRGGTLVSYGTAATRDVAGSSRLPVLALLLRLAVWNALPNGRRAHFFNVWSGSRDRDRFRARLRDDLGAVFALLAEGTLTARVAARLPLAEAAAAVELAESKTVVGKVVLLGAES</sequence>
<protein>
    <submittedName>
        <fullName evidence="3">Medium chain dehydrogenase/reductase family protein</fullName>
    </submittedName>
</protein>
<dbReference type="Proteomes" id="UP001140076">
    <property type="component" value="Unassembled WGS sequence"/>
</dbReference>
<organism evidence="3 4">
    <name type="scientific">Streptomonospora mangrovi</name>
    <dbReference type="NCBI Taxonomy" id="2883123"/>
    <lineage>
        <taxon>Bacteria</taxon>
        <taxon>Bacillati</taxon>
        <taxon>Actinomycetota</taxon>
        <taxon>Actinomycetes</taxon>
        <taxon>Streptosporangiales</taxon>
        <taxon>Nocardiopsidaceae</taxon>
        <taxon>Streptomonospora</taxon>
    </lineage>
</organism>
<dbReference type="PANTHER" id="PTHR43677">
    <property type="entry name" value="SHORT-CHAIN DEHYDROGENASE/REDUCTASE"/>
    <property type="match status" value="1"/>
</dbReference>
<dbReference type="SMART" id="SM00829">
    <property type="entry name" value="PKS_ER"/>
    <property type="match status" value="1"/>
</dbReference>
<dbReference type="CDD" id="cd08273">
    <property type="entry name" value="MDR8"/>
    <property type="match status" value="1"/>
</dbReference>
<dbReference type="EMBL" id="JAJAQC010000008">
    <property type="protein sequence ID" value="MDA0563988.1"/>
    <property type="molecule type" value="Genomic_DNA"/>
</dbReference>
<dbReference type="InterPro" id="IPR051397">
    <property type="entry name" value="Zn-ADH-like_protein"/>
</dbReference>
<keyword evidence="4" id="KW-1185">Reference proteome</keyword>
<dbReference type="SUPFAM" id="SSF51735">
    <property type="entry name" value="NAD(P)-binding Rossmann-fold domains"/>
    <property type="match status" value="1"/>
</dbReference>
<dbReference type="AlphaFoldDB" id="A0A9X3NKX3"/>
<reference evidence="3" key="1">
    <citation type="submission" date="2021-10" db="EMBL/GenBank/DDBJ databases">
        <title>Streptomonospora sp. nov., isolated from mangrove soil.</title>
        <authorList>
            <person name="Chen X."/>
            <person name="Ge X."/>
            <person name="Liu W."/>
        </authorList>
    </citation>
    <scope>NUCLEOTIDE SEQUENCE</scope>
    <source>
        <strain evidence="3">S1-112</strain>
    </source>
</reference>